<organism evidence="2 3">
    <name type="scientific">Piloderma croceum (strain F 1598)</name>
    <dbReference type="NCBI Taxonomy" id="765440"/>
    <lineage>
        <taxon>Eukaryota</taxon>
        <taxon>Fungi</taxon>
        <taxon>Dikarya</taxon>
        <taxon>Basidiomycota</taxon>
        <taxon>Agaricomycotina</taxon>
        <taxon>Agaricomycetes</taxon>
        <taxon>Agaricomycetidae</taxon>
        <taxon>Atheliales</taxon>
        <taxon>Atheliaceae</taxon>
        <taxon>Piloderma</taxon>
    </lineage>
</organism>
<dbReference type="STRING" id="765440.A0A0C3C5U9"/>
<dbReference type="Proteomes" id="UP000054166">
    <property type="component" value="Unassembled WGS sequence"/>
</dbReference>
<evidence type="ECO:0000256" key="1">
    <source>
        <dbReference type="SAM" id="MobiDB-lite"/>
    </source>
</evidence>
<dbReference type="HOGENOM" id="CLU_016306_0_0_1"/>
<dbReference type="AlphaFoldDB" id="A0A0C3C5U9"/>
<name>A0A0C3C5U9_PILCF</name>
<sequence length="428" mass="46634">MRRHPPPHPFGIVRPNEQPFPFESNIRAGDNQADDGPPPPLAAAPPSHHVPAMGLGGALIAMHRSNQDAHPRANHGLANRARARRAPRVQSSWILPSFGDIFSGEFIPRRRSTVQEEDIIYPEDDNDDAFFALLTSNADDYYYGNRARIEAQNGRTLRHFEPDYKPAYTHPGKPAPGFTFDFAPSSESSALSSSTSVIVVDDSPGPSTSASSSSHNDDPNTILVCARCMDALVTGDSMTGAEHIRRKIWALRCGHLLDGKCIEELVKPASLAASTVDTSRVADAKGKGKEVVSTEPLPLDKGKGRAIERSDSYDQLDFLSPPVPPESNSIRSRLRPRPHSTASHAPHPPSDPTSVSQRVTRQLPSQWQQTSRQQLVKGKGKGKAKTSLVEAENHWRCPVTGCAKVHTSLLVEGKWIMDDKAGAIAVYV</sequence>
<reference evidence="3" key="2">
    <citation type="submission" date="2015-01" db="EMBL/GenBank/DDBJ databases">
        <title>Evolutionary Origins and Diversification of the Mycorrhizal Mutualists.</title>
        <authorList>
            <consortium name="DOE Joint Genome Institute"/>
            <consortium name="Mycorrhizal Genomics Consortium"/>
            <person name="Kohler A."/>
            <person name="Kuo A."/>
            <person name="Nagy L.G."/>
            <person name="Floudas D."/>
            <person name="Copeland A."/>
            <person name="Barry K.W."/>
            <person name="Cichocki N."/>
            <person name="Veneault-Fourrey C."/>
            <person name="LaButti K."/>
            <person name="Lindquist E.A."/>
            <person name="Lipzen A."/>
            <person name="Lundell T."/>
            <person name="Morin E."/>
            <person name="Murat C."/>
            <person name="Riley R."/>
            <person name="Ohm R."/>
            <person name="Sun H."/>
            <person name="Tunlid A."/>
            <person name="Henrissat B."/>
            <person name="Grigoriev I.V."/>
            <person name="Hibbett D.S."/>
            <person name="Martin F."/>
        </authorList>
    </citation>
    <scope>NUCLEOTIDE SEQUENCE [LARGE SCALE GENOMIC DNA]</scope>
    <source>
        <strain evidence="3">F 1598</strain>
    </source>
</reference>
<evidence type="ECO:0000313" key="2">
    <source>
        <dbReference type="EMBL" id="KIM85037.1"/>
    </source>
</evidence>
<dbReference type="InParanoid" id="A0A0C3C5U9"/>
<protein>
    <submittedName>
        <fullName evidence="2">Uncharacterized protein</fullName>
    </submittedName>
</protein>
<feature type="compositionally biased region" description="Basic and acidic residues" evidence="1">
    <location>
        <begin position="280"/>
        <end position="312"/>
    </location>
</feature>
<feature type="region of interest" description="Disordered" evidence="1">
    <location>
        <begin position="1"/>
        <end position="49"/>
    </location>
</feature>
<gene>
    <name evidence="2" type="ORF">PILCRDRAFT_817877</name>
</gene>
<dbReference type="OrthoDB" id="2507647at2759"/>
<evidence type="ECO:0000313" key="3">
    <source>
        <dbReference type="Proteomes" id="UP000054166"/>
    </source>
</evidence>
<feature type="region of interest" description="Disordered" evidence="1">
    <location>
        <begin position="274"/>
        <end position="385"/>
    </location>
</feature>
<dbReference type="EMBL" id="KN832986">
    <property type="protein sequence ID" value="KIM85037.1"/>
    <property type="molecule type" value="Genomic_DNA"/>
</dbReference>
<keyword evidence="3" id="KW-1185">Reference proteome</keyword>
<accession>A0A0C3C5U9</accession>
<feature type="region of interest" description="Disordered" evidence="1">
    <location>
        <begin position="196"/>
        <end position="217"/>
    </location>
</feature>
<proteinExistence type="predicted"/>
<reference evidence="2 3" key="1">
    <citation type="submission" date="2014-04" db="EMBL/GenBank/DDBJ databases">
        <authorList>
            <consortium name="DOE Joint Genome Institute"/>
            <person name="Kuo A."/>
            <person name="Tarkka M."/>
            <person name="Buscot F."/>
            <person name="Kohler A."/>
            <person name="Nagy L.G."/>
            <person name="Floudas D."/>
            <person name="Copeland A."/>
            <person name="Barry K.W."/>
            <person name="Cichocki N."/>
            <person name="Veneault-Fourrey C."/>
            <person name="LaButti K."/>
            <person name="Lindquist E.A."/>
            <person name="Lipzen A."/>
            <person name="Lundell T."/>
            <person name="Morin E."/>
            <person name="Murat C."/>
            <person name="Sun H."/>
            <person name="Tunlid A."/>
            <person name="Henrissat B."/>
            <person name="Grigoriev I.V."/>
            <person name="Hibbett D.S."/>
            <person name="Martin F."/>
            <person name="Nordberg H.P."/>
            <person name="Cantor M.N."/>
            <person name="Hua S.X."/>
        </authorList>
    </citation>
    <scope>NUCLEOTIDE SEQUENCE [LARGE SCALE GENOMIC DNA]</scope>
    <source>
        <strain evidence="2 3">F 1598</strain>
    </source>
</reference>
<feature type="compositionally biased region" description="Low complexity" evidence="1">
    <location>
        <begin position="196"/>
        <end position="214"/>
    </location>
</feature>
<feature type="compositionally biased region" description="Polar residues" evidence="1">
    <location>
        <begin position="355"/>
        <end position="374"/>
    </location>
</feature>